<keyword evidence="4" id="KW-1185">Reference proteome</keyword>
<dbReference type="Proteomes" id="UP000268652">
    <property type="component" value="Unassembled WGS sequence"/>
</dbReference>
<dbReference type="EMBL" id="RBDX01000028">
    <property type="protein sequence ID" value="RKN05241.1"/>
    <property type="molecule type" value="Genomic_DNA"/>
</dbReference>
<dbReference type="Proteomes" id="UP000275024">
    <property type="component" value="Unassembled WGS sequence"/>
</dbReference>
<evidence type="ECO:0000313" key="5">
    <source>
        <dbReference type="Proteomes" id="UP000275024"/>
    </source>
</evidence>
<organism evidence="2 5">
    <name type="scientific">Streptomyces radicis</name>
    <dbReference type="NCBI Taxonomy" id="1750517"/>
    <lineage>
        <taxon>Bacteria</taxon>
        <taxon>Bacillati</taxon>
        <taxon>Actinomycetota</taxon>
        <taxon>Actinomycetes</taxon>
        <taxon>Kitasatosporales</taxon>
        <taxon>Streptomycetaceae</taxon>
        <taxon>Streptomyces</taxon>
    </lineage>
</organism>
<dbReference type="OrthoDB" id="4350490at2"/>
<dbReference type="AlphaFoldDB" id="A0A3A9VW76"/>
<protein>
    <submittedName>
        <fullName evidence="2">Uncharacterized protein</fullName>
    </submittedName>
</protein>
<evidence type="ECO:0000256" key="1">
    <source>
        <dbReference type="SAM" id="MobiDB-lite"/>
    </source>
</evidence>
<evidence type="ECO:0000313" key="2">
    <source>
        <dbReference type="EMBL" id="RKN05241.1"/>
    </source>
</evidence>
<gene>
    <name evidence="3" type="ORF">D7318_25455</name>
    <name evidence="2" type="ORF">D7319_26090</name>
</gene>
<dbReference type="EMBL" id="RBDY01000026">
    <property type="protein sequence ID" value="RKN16774.1"/>
    <property type="molecule type" value="Genomic_DNA"/>
</dbReference>
<name>A0A3A9VW76_9ACTN</name>
<evidence type="ECO:0000313" key="4">
    <source>
        <dbReference type="Proteomes" id="UP000268652"/>
    </source>
</evidence>
<proteinExistence type="predicted"/>
<reference evidence="4 5" key="1">
    <citation type="submission" date="2018-09" db="EMBL/GenBank/DDBJ databases">
        <title>Streptomyces sp. nov. DS1-2, an endophytic actinomycete isolated from roots of Dendrobium scabrilingue.</title>
        <authorList>
            <person name="Kuncharoen N."/>
            <person name="Kudo T."/>
            <person name="Ohkuma M."/>
            <person name="Yuki M."/>
            <person name="Tanasupawat S."/>
        </authorList>
    </citation>
    <scope>NUCLEOTIDE SEQUENCE [LARGE SCALE GENOMIC DNA]</scope>
    <source>
        <strain evidence="2 5">AZ1-7</strain>
        <strain evidence="3 4">DS1-2</strain>
    </source>
</reference>
<evidence type="ECO:0000313" key="3">
    <source>
        <dbReference type="EMBL" id="RKN16774.1"/>
    </source>
</evidence>
<dbReference type="RefSeq" id="WP_120699542.1">
    <property type="nucleotide sequence ID" value="NZ_RBDX01000028.1"/>
</dbReference>
<sequence length="156" mass="17134">MRPARFQQFAIDTYRAAGLGAEPWNEKTKRPYGVKVRLASGAEVWHAITTQSREGDDFERPEEPVEKDAPEPVAVPELGAGRVRLLDVERHLVALLTNAGSTEMARVYGYSDREQPGRSPGFGVEFHSGARAFASFVHAMRSGQAPGQPFDLPAEV</sequence>
<feature type="region of interest" description="Disordered" evidence="1">
    <location>
        <begin position="51"/>
        <end position="71"/>
    </location>
</feature>
<comment type="caution">
    <text evidence="2">The sequence shown here is derived from an EMBL/GenBank/DDBJ whole genome shotgun (WGS) entry which is preliminary data.</text>
</comment>
<feature type="compositionally biased region" description="Basic and acidic residues" evidence="1">
    <location>
        <begin position="61"/>
        <end position="70"/>
    </location>
</feature>
<accession>A0A3A9VW76</accession>